<evidence type="ECO:0000313" key="3">
    <source>
        <dbReference type="Proteomes" id="UP000830158"/>
    </source>
</evidence>
<keyword evidence="3" id="KW-1185">Reference proteome</keyword>
<dbReference type="Pfam" id="PF09107">
    <property type="entry name" value="WHD_3rd_SelB"/>
    <property type="match status" value="1"/>
</dbReference>
<dbReference type="SUPFAM" id="SSF46785">
    <property type="entry name" value="Winged helix' DNA-binding domain"/>
    <property type="match status" value="1"/>
</dbReference>
<evidence type="ECO:0000313" key="2">
    <source>
        <dbReference type="EMBL" id="UQS28093.1"/>
    </source>
</evidence>
<evidence type="ECO:0000259" key="1">
    <source>
        <dbReference type="Pfam" id="PF09107"/>
    </source>
</evidence>
<dbReference type="Gene3D" id="1.10.10.10">
    <property type="entry name" value="Winged helix-like DNA-binding domain superfamily/Winged helix DNA-binding domain"/>
    <property type="match status" value="1"/>
</dbReference>
<name>A0ABY4P7B1_9PSEU</name>
<protein>
    <submittedName>
        <fullName evidence="2">SelB C-terminal domain-containing protein</fullName>
    </submittedName>
</protein>
<dbReference type="InterPro" id="IPR036390">
    <property type="entry name" value="WH_DNA-bd_sf"/>
</dbReference>
<dbReference type="Proteomes" id="UP000830158">
    <property type="component" value="Chromosome"/>
</dbReference>
<accession>A0ABY4P7B1</accession>
<gene>
    <name evidence="2" type="ORF">L1857_34480</name>
</gene>
<feature type="domain" description="Elongation factor SelB fourth winged-helix" evidence="1">
    <location>
        <begin position="5"/>
        <end position="44"/>
    </location>
</feature>
<organism evidence="2 3">
    <name type="scientific">Amycolatopsis thermalba</name>
    <dbReference type="NCBI Taxonomy" id="944492"/>
    <lineage>
        <taxon>Bacteria</taxon>
        <taxon>Bacillati</taxon>
        <taxon>Actinomycetota</taxon>
        <taxon>Actinomycetes</taxon>
        <taxon>Pseudonocardiales</taxon>
        <taxon>Pseudonocardiaceae</taxon>
        <taxon>Amycolatopsis</taxon>
    </lineage>
</organism>
<dbReference type="InterPro" id="IPR015191">
    <property type="entry name" value="SelB_WHD4"/>
</dbReference>
<dbReference type="InterPro" id="IPR036388">
    <property type="entry name" value="WH-like_DNA-bd_sf"/>
</dbReference>
<proteinExistence type="predicted"/>
<sequence>MTLPQPFTVSEARRALDTTRRAAVPLLELLDARGITVQGADSRRHLR</sequence>
<dbReference type="EMBL" id="CP091196">
    <property type="protein sequence ID" value="UQS28093.1"/>
    <property type="molecule type" value="Genomic_DNA"/>
</dbReference>
<reference evidence="2" key="1">
    <citation type="submission" date="2022-01" db="EMBL/GenBank/DDBJ databases">
        <title>PSI-footprinting approach for the identification of protein synthesis inhibitor producers.</title>
        <authorList>
            <person name="Handel F."/>
            <person name="Kulik A."/>
            <person name="Wex K.W."/>
            <person name="Berscheid A."/>
            <person name="Saur J.S."/>
            <person name="Winkler A."/>
            <person name="Wibberg D."/>
            <person name="Kalinowski J."/>
            <person name="Broetz-Oesterhelt H."/>
            <person name="Mast Y."/>
        </authorList>
    </citation>
    <scope>NUCLEOTIDE SEQUENCE</scope>
    <source>
        <strain evidence="2">KNN 49.3e</strain>
    </source>
</reference>